<dbReference type="Gene3D" id="2.60.40.10">
    <property type="entry name" value="Immunoglobulins"/>
    <property type="match status" value="1"/>
</dbReference>
<evidence type="ECO:0000256" key="2">
    <source>
        <dbReference type="SAM" id="SignalP"/>
    </source>
</evidence>
<dbReference type="HOGENOM" id="CLU_235858_0_0_10"/>
<keyword evidence="2" id="KW-0732">Signal</keyword>
<keyword evidence="1" id="KW-0677">Repeat</keyword>
<reference evidence="5" key="1">
    <citation type="submission" date="2012-06" db="EMBL/GenBank/DDBJ databases">
        <title>The complete genome of Flexibacter litoralis DSM 6794.</title>
        <authorList>
            <person name="Lucas S."/>
            <person name="Copeland A."/>
            <person name="Lapidus A."/>
            <person name="Glavina del Rio T."/>
            <person name="Dalin E."/>
            <person name="Tice H."/>
            <person name="Bruce D."/>
            <person name="Goodwin L."/>
            <person name="Pitluck S."/>
            <person name="Peters L."/>
            <person name="Ovchinnikova G."/>
            <person name="Lu M."/>
            <person name="Kyrpides N."/>
            <person name="Mavromatis K."/>
            <person name="Ivanova N."/>
            <person name="Brettin T."/>
            <person name="Detter J.C."/>
            <person name="Han C."/>
            <person name="Larimer F."/>
            <person name="Land M."/>
            <person name="Hauser L."/>
            <person name="Markowitz V."/>
            <person name="Cheng J.-F."/>
            <person name="Hugenholtz P."/>
            <person name="Woyke T."/>
            <person name="Wu D."/>
            <person name="Spring S."/>
            <person name="Lang E."/>
            <person name="Kopitz M."/>
            <person name="Brambilla E."/>
            <person name="Klenk H.-P."/>
            <person name="Eisen J.A."/>
        </authorList>
    </citation>
    <scope>NUCLEOTIDE SEQUENCE [LARGE SCALE GENOMIC DNA]</scope>
    <source>
        <strain evidence="5">ATCC 23117 / DSM 6794 / NBRC 15988 / NCIMB 1366 / Sio-4</strain>
    </source>
</reference>
<dbReference type="eggNOG" id="COG1520">
    <property type="taxonomic scope" value="Bacteria"/>
</dbReference>
<name>I4AFG2_BERLS</name>
<keyword evidence="5" id="KW-1185">Reference proteome</keyword>
<dbReference type="eggNOG" id="COG3420">
    <property type="taxonomic scope" value="Bacteria"/>
</dbReference>
<dbReference type="InterPro" id="IPR026341">
    <property type="entry name" value="T9SS_type_B"/>
</dbReference>
<dbReference type="PROSITE" id="PS50825">
    <property type="entry name" value="HYR"/>
    <property type="match status" value="2"/>
</dbReference>
<dbReference type="InterPro" id="IPR011889">
    <property type="entry name" value="Liste_lipo_26"/>
</dbReference>
<sequence length="1898" mass="205079" precursor="true">MVFASLLFLTLFFAGLSKQTVNAQAFRTTWITTDGTITIPTNGGGYNYDISWTNLTNAGVGNASAIAQTGSYTINGLTNGDTYEVAITGDFPRFYMNDNAIEKTKLWTIEEWGDIEWSSMASAFYGCSNLTYTATDNPDLTGVTDMSYMFASCTFFNGNIGGWNTSAVTSMSATFSRATSFNQDIGGWNTSAVTNMSTMFSAATAFNQDIGGWNTSAVMSMGGMFQLATSFNQDIGRWNTSAVTDMFGMFGNAPSFNQDISGWNTSAVTNMGGMFNNADAFNQDIGRWNTSAVTNMRGMFAGTNSFNQDIGGWNTSVVTNMISMFASTESFNQDISGWNTSAVTSMSTMFQFADAFNQDIGGWNTSAVTNMSRMFNLATSFNQDIGGWNITAVTSMDFMLNNSALNIANYDATLIGWEAQNVQPNVNLGALNLQYCNAVTERNRLISAPNNWTIVGDAISCPLAEINVVGNVNTIPSGTTSTSTNNGTDFGDVIACLNTTEVVSFTIQNTGDGVLNITGISSTGTNATDFVINSIPTSVAVGGSEIFTITFSPSGIGNRVATIEILNNDVDEGTYTFVVNGNGLAETQNPTITAPAPVIANTDIGMCTASVILGTPVANDDCGTPTVTNNAPASFTIGNTTVTWTATDRSGNTASATQIITITDNENPIITVSPTLTANTDAGICTASNVLEIPIVSDNCGIPTITNDAPPSFPIGNTTITWTATDAAGNTASATQIITVTDNEDPTIIAPPNVNVDCPVDVILGTATTTDDCGIVTLTNNAPTVFPYGVTEVTWTATDDSGNVATAIQSVTVLDVINPIMADPVSVNLLIDVGLCTVTNNLTEPTISDNCAIASVTNNAPTDFPLGTTIVTWTATDEARNTTTKIQTVNVTRGAAFVGVTISSLDTVICSNETTTFKAEGANSYVFYRNGVPMTSPSSINEYAPPVGTFQTGDQIWVIGETNGCPDTSRIMTMIVHPLPVVDLGVDRYKCKTDTARLVAPEGDFIYDWKTLDENGDIISVGNGNDTLFALDTGTYFIRLENTLTGCSTISNRVKVFNYDDDVVVDLGEDKTVCDPSDLPYRLVGSDLSHLNGTTYKWYVAGDDTIIGEDSVLDITIENTYSLVVEDPRGCQISDTIRINFTPTPDFVITGHENPNCSTFDTLHIERTNVRGMIINWFGNGIVSTSDSNKVAIVNVSGIYTATIIDTTTEANCSYTQSVEVFVRPNIELGLTSTTDTLRLCEGDSLVLDAFRPEHNDNFTYQWRIIESNQTVSTNSEIAINYEMVDNYIANRFEIKVTDPNLIGGGTCSILDTVIVRFDRKSGVQIDSTFIKTLCLGQTQMLSAVGADSYLWSNGETTQTIEVTPTETGYYTFIVNGIFSTPNLCGASADTIKFRVVPVPEIDIPESLVICENDSIEINAFLPSHEPRYIYEWIDENTGEVIDTLANHVFKQDSANINYEPQTYKVGVYDTLGGGRCGAESLITVTFNRTAITEITASDTLVCVGEEITLRATGATNFTWNTGETTQEITISSDSAGVFRYTVLGTYGDDATQNVCDSTGTSILIQFKDIPKITLNKPDTISICAGDSVQFIANGGFTYSWSHSPAENSDTVVVFPTDTTTYIVTGFDTLGCSSTDTTVVLVQPQIDLGSEQQLCEGDTAIIGAPRPYGATYLWNTGETSDSIRIRRSGLYYVEVSINECSYTDSVQINFIEPPILSAKDTILCFEDENSDVIFHQIGVEIENYDSTARYRYQWFDENENLVGQDSLLNVEFGGVYLARVTVEYANSCTSITSLEVEANCDPQIFIPSAFTPNQDRLNEEWEIFGRFYSNLRINVLDRWGMEIYAATQKNSSDEIKFWDGTYKGEKVPAGVYYYEVTYTSPTDPSKTIKQTGTVTIIY</sequence>
<dbReference type="PATRIC" id="fig|880071.3.peg.195"/>
<dbReference type="eggNOG" id="COG3391">
    <property type="taxonomic scope" value="Bacteria"/>
</dbReference>
<accession>I4AFG2</accession>
<dbReference type="NCBIfam" id="TIGR04131">
    <property type="entry name" value="Bac_Flav_CTERM"/>
    <property type="match status" value="1"/>
</dbReference>
<dbReference type="KEGG" id="fli:Fleli_0201"/>
<feature type="domain" description="HYR" evidence="3">
    <location>
        <begin position="663"/>
        <end position="742"/>
    </location>
</feature>
<gene>
    <name evidence="4" type="ordered locus">Fleli_0201</name>
</gene>
<dbReference type="InterPro" id="IPR003410">
    <property type="entry name" value="HYR_dom"/>
</dbReference>
<feature type="domain" description="HYR" evidence="3">
    <location>
        <begin position="814"/>
        <end position="893"/>
    </location>
</feature>
<evidence type="ECO:0000313" key="4">
    <source>
        <dbReference type="EMBL" id="AFM02697.1"/>
    </source>
</evidence>
<dbReference type="PANTHER" id="PTHR24273">
    <property type="entry name" value="FI04643P-RELATED"/>
    <property type="match status" value="1"/>
</dbReference>
<evidence type="ECO:0000313" key="5">
    <source>
        <dbReference type="Proteomes" id="UP000006054"/>
    </source>
</evidence>
<protein>
    <submittedName>
        <fullName evidence="4">Surface protein 26-residue repeat-containing protein</fullName>
    </submittedName>
</protein>
<dbReference type="InterPro" id="IPR005046">
    <property type="entry name" value="DUF285"/>
</dbReference>
<dbReference type="Pfam" id="PF03382">
    <property type="entry name" value="DUF285"/>
    <property type="match status" value="1"/>
</dbReference>
<dbReference type="PANTHER" id="PTHR24273:SF32">
    <property type="entry name" value="HYALIN"/>
    <property type="match status" value="1"/>
</dbReference>
<dbReference type="NCBIfam" id="TIGR02167">
    <property type="entry name" value="Liste_lipo_26"/>
    <property type="match status" value="8"/>
</dbReference>
<dbReference type="Pfam" id="PF02494">
    <property type="entry name" value="HYR"/>
    <property type="match status" value="2"/>
</dbReference>
<dbReference type="Proteomes" id="UP000006054">
    <property type="component" value="Chromosome"/>
</dbReference>
<organism evidence="4 5">
    <name type="scientific">Bernardetia litoralis (strain ATCC 23117 / DSM 6794 / NBRC 15988 / NCIMB 1366 / Fx l1 / Sio-4)</name>
    <name type="common">Flexibacter litoralis</name>
    <dbReference type="NCBI Taxonomy" id="880071"/>
    <lineage>
        <taxon>Bacteria</taxon>
        <taxon>Pseudomonadati</taxon>
        <taxon>Bacteroidota</taxon>
        <taxon>Cytophagia</taxon>
        <taxon>Cytophagales</taxon>
        <taxon>Bernardetiaceae</taxon>
        <taxon>Bernardetia</taxon>
    </lineage>
</organism>
<dbReference type="Pfam" id="PF13585">
    <property type="entry name" value="CHU_C"/>
    <property type="match status" value="1"/>
</dbReference>
<feature type="signal peptide" evidence="2">
    <location>
        <begin position="1"/>
        <end position="23"/>
    </location>
</feature>
<proteinExistence type="predicted"/>
<evidence type="ECO:0000259" key="3">
    <source>
        <dbReference type="PROSITE" id="PS50825"/>
    </source>
</evidence>
<dbReference type="NCBIfam" id="NF012200">
    <property type="entry name" value="choice_anch_D"/>
    <property type="match status" value="1"/>
</dbReference>
<feature type="chain" id="PRO_5003685269" evidence="2">
    <location>
        <begin position="24"/>
        <end position="1898"/>
    </location>
</feature>
<dbReference type="InterPro" id="IPR013783">
    <property type="entry name" value="Ig-like_fold"/>
</dbReference>
<evidence type="ECO:0000256" key="1">
    <source>
        <dbReference type="ARBA" id="ARBA00022737"/>
    </source>
</evidence>
<dbReference type="EMBL" id="CP003345">
    <property type="protein sequence ID" value="AFM02697.1"/>
    <property type="molecule type" value="Genomic_DNA"/>
</dbReference>